<dbReference type="SUPFAM" id="SSF51182">
    <property type="entry name" value="RmlC-like cupins"/>
    <property type="match status" value="1"/>
</dbReference>
<gene>
    <name evidence="3" type="ORF">EFD55_05770</name>
    <name evidence="2" type="ORF">FHS26_001046</name>
</gene>
<protein>
    <submittedName>
        <fullName evidence="3">Cupin domain-containing protein</fullName>
    </submittedName>
    <submittedName>
        <fullName evidence="2">Quercetin dioxygenase-like cupin family protein</fullName>
    </submittedName>
</protein>
<dbReference type="InterPro" id="IPR013096">
    <property type="entry name" value="Cupin_2"/>
</dbReference>
<dbReference type="PANTHER" id="PTHR36440">
    <property type="entry name" value="PUTATIVE (AFU_ORTHOLOGUE AFUA_8G07350)-RELATED"/>
    <property type="match status" value="1"/>
</dbReference>
<dbReference type="AlphaFoldDB" id="A0A3R9B0P2"/>
<evidence type="ECO:0000313" key="5">
    <source>
        <dbReference type="Proteomes" id="UP000518315"/>
    </source>
</evidence>
<dbReference type="GO" id="GO:0051213">
    <property type="term" value="F:dioxygenase activity"/>
    <property type="evidence" value="ECO:0007669"/>
    <property type="project" value="UniProtKB-KW"/>
</dbReference>
<keyword evidence="2" id="KW-0560">Oxidoreductase</keyword>
<dbReference type="EMBL" id="JACHXH010000003">
    <property type="protein sequence ID" value="MBB3133342.1"/>
    <property type="molecule type" value="Genomic_DNA"/>
</dbReference>
<keyword evidence="2" id="KW-0223">Dioxygenase</keyword>
<sequence>MPQRTIDPRVNPSDETIGTKGFAVRFLLTADNSNGSVSAFELMVPAALRLPAPAHSHDHYEETIYGIEGVLTWTVDGKQIDVGPGQALCIPRGAVHRFDNNGSQDVKALCVVTPAAIGPEYFREAFAVLNAAAGGPPDRAKMAEIMRRHGLMPAAPPT</sequence>
<name>A0A3R9B0P2_9HYPH</name>
<dbReference type="RefSeq" id="WP_125843649.1">
    <property type="nucleotide sequence ID" value="NZ_JACHXH010000003.1"/>
</dbReference>
<comment type="caution">
    <text evidence="3">The sequence shown here is derived from an EMBL/GenBank/DDBJ whole genome shotgun (WGS) entry which is preliminary data.</text>
</comment>
<reference evidence="3 4" key="1">
    <citation type="submission" date="2018-11" db="EMBL/GenBank/DDBJ databases">
        <authorList>
            <person name="Huo Y."/>
        </authorList>
    </citation>
    <scope>NUCLEOTIDE SEQUENCE [LARGE SCALE GENOMIC DNA]</scope>
    <source>
        <strain evidence="3 4">DSM 30132</strain>
    </source>
</reference>
<keyword evidence="5" id="KW-1185">Reference proteome</keyword>
<dbReference type="OrthoDB" id="9791637at2"/>
<dbReference type="Proteomes" id="UP000518315">
    <property type="component" value="Unassembled WGS sequence"/>
</dbReference>
<dbReference type="InterPro" id="IPR053146">
    <property type="entry name" value="QDO-like"/>
</dbReference>
<dbReference type="Pfam" id="PF07883">
    <property type="entry name" value="Cupin_2"/>
    <property type="match status" value="1"/>
</dbReference>
<feature type="domain" description="Cupin type-2" evidence="1">
    <location>
        <begin position="52"/>
        <end position="112"/>
    </location>
</feature>
<organism evidence="3 4">
    <name type="scientific">Rhizobium pisi</name>
    <dbReference type="NCBI Taxonomy" id="574561"/>
    <lineage>
        <taxon>Bacteria</taxon>
        <taxon>Pseudomonadati</taxon>
        <taxon>Pseudomonadota</taxon>
        <taxon>Alphaproteobacteria</taxon>
        <taxon>Hyphomicrobiales</taxon>
        <taxon>Rhizobiaceae</taxon>
        <taxon>Rhizobium/Agrobacterium group</taxon>
        <taxon>Rhizobium</taxon>
    </lineage>
</organism>
<evidence type="ECO:0000313" key="4">
    <source>
        <dbReference type="Proteomes" id="UP000277279"/>
    </source>
</evidence>
<evidence type="ECO:0000259" key="1">
    <source>
        <dbReference type="Pfam" id="PF07883"/>
    </source>
</evidence>
<accession>A0A3R9B0P2</accession>
<dbReference type="Gene3D" id="2.60.120.10">
    <property type="entry name" value="Jelly Rolls"/>
    <property type="match status" value="1"/>
</dbReference>
<reference evidence="2 5" key="2">
    <citation type="submission" date="2020-08" db="EMBL/GenBank/DDBJ databases">
        <title>Genomic Encyclopedia of Type Strains, Phase III (KMG-III): the genomes of soil and plant-associated and newly described type strains.</title>
        <authorList>
            <person name="Whitman W."/>
        </authorList>
    </citation>
    <scope>NUCLEOTIDE SEQUENCE [LARGE SCALE GENOMIC DNA]</scope>
    <source>
        <strain evidence="2 5">CECT 4113</strain>
    </source>
</reference>
<evidence type="ECO:0000313" key="2">
    <source>
        <dbReference type="EMBL" id="MBB3133342.1"/>
    </source>
</evidence>
<dbReference type="PANTHER" id="PTHR36440:SF1">
    <property type="entry name" value="PUTATIVE (AFU_ORTHOLOGUE AFUA_8G07350)-RELATED"/>
    <property type="match status" value="1"/>
</dbReference>
<evidence type="ECO:0000313" key="3">
    <source>
        <dbReference type="EMBL" id="RSB82257.1"/>
    </source>
</evidence>
<dbReference type="InterPro" id="IPR011051">
    <property type="entry name" value="RmlC_Cupin_sf"/>
</dbReference>
<dbReference type="InterPro" id="IPR014710">
    <property type="entry name" value="RmlC-like_jellyroll"/>
</dbReference>
<proteinExistence type="predicted"/>
<dbReference type="Proteomes" id="UP000277279">
    <property type="component" value="Unassembled WGS sequence"/>
</dbReference>
<dbReference type="EMBL" id="RJJT01000003">
    <property type="protein sequence ID" value="RSB82257.1"/>
    <property type="molecule type" value="Genomic_DNA"/>
</dbReference>